<proteinExistence type="predicted"/>
<evidence type="ECO:0000313" key="2">
    <source>
        <dbReference type="EMBL" id="KAJ4250931.1"/>
    </source>
</evidence>
<comment type="caution">
    <text evidence="2">The sequence shown here is derived from an EMBL/GenBank/DDBJ whole genome shotgun (WGS) entry which is preliminary data.</text>
</comment>
<feature type="compositionally biased region" description="Pro residues" evidence="1">
    <location>
        <begin position="1"/>
        <end position="11"/>
    </location>
</feature>
<reference evidence="2" key="1">
    <citation type="submission" date="2022-09" db="EMBL/GenBank/DDBJ databases">
        <title>Fusarium specimens isolated from Avocado Roots.</title>
        <authorList>
            <person name="Stajich J."/>
            <person name="Roper C."/>
            <person name="Heimlech-Rivalta G."/>
        </authorList>
    </citation>
    <scope>NUCLEOTIDE SEQUENCE</scope>
    <source>
        <strain evidence="2">CF00136</strain>
    </source>
</reference>
<dbReference type="EMBL" id="JAOQAZ010000029">
    <property type="protein sequence ID" value="KAJ4250931.1"/>
    <property type="molecule type" value="Genomic_DNA"/>
</dbReference>
<keyword evidence="3" id="KW-1185">Reference proteome</keyword>
<organism evidence="2 3">
    <name type="scientific">Fusarium torreyae</name>
    <dbReference type="NCBI Taxonomy" id="1237075"/>
    <lineage>
        <taxon>Eukaryota</taxon>
        <taxon>Fungi</taxon>
        <taxon>Dikarya</taxon>
        <taxon>Ascomycota</taxon>
        <taxon>Pezizomycotina</taxon>
        <taxon>Sordariomycetes</taxon>
        <taxon>Hypocreomycetidae</taxon>
        <taxon>Hypocreales</taxon>
        <taxon>Nectriaceae</taxon>
        <taxon>Fusarium</taxon>
    </lineage>
</organism>
<protein>
    <submittedName>
        <fullName evidence="2">Uncharacterized protein</fullName>
    </submittedName>
</protein>
<gene>
    <name evidence="2" type="ORF">NW762_011581</name>
</gene>
<evidence type="ECO:0000256" key="1">
    <source>
        <dbReference type="SAM" id="MobiDB-lite"/>
    </source>
</evidence>
<evidence type="ECO:0000313" key="3">
    <source>
        <dbReference type="Proteomes" id="UP001152049"/>
    </source>
</evidence>
<dbReference type="OrthoDB" id="4997951at2759"/>
<sequence>MASPVAPPPQGNPITGSNVQPEDMPAVRVRNKGTALVKLPDGSSKNVDIDSGTLGYLVRQEGNLCDVEIINKTNQRAVCKIPRNQLDVGKPNSQFVVELPRLQQASQISQVSNQRAKDPAGKALTLIWNDLQKNLSLLGELGLRSDVYEGILNNPSEKQRVLNALIGSFGNKAWEALNAPELPLDAFRNLPRITSKEPILKPNQGLIYLRLYVEGSRFAKYGGKTTQQVPFNRQREHEGCIRDTANNSPHYREARRYSAANRHAIPVMLLTNAGSNVVALAETMLCCLLRTWDANVVHISQVTIHEALAAGAQQAIQHRMLLSALANITDNALRRANYPIFRGIGCNWNLPLQEGFKDRREWIRYRVSTDSNRSMLVYRWQSTVTSISQGRGETSLGARVIFFSKYDKATSGQKWHGFALAQALEGLPGIKQGQPLMISIELMDDGKPHPKPWYRGPYHGAWSNSDELHSFGIKVEWKDEERGQWYTYPLEPSRVLGPFTDTPGEAAVTVSWRKATCILQFLHNRRYRNPPHYLQASFNPNIKEVVYDHLSQSLTFQQVPETVIAPPSLVSFDQNVRALGKASETIWPELNVGNMPPPSWFGRVGPGHHSSACLLCMIVRRLNQALVVGCAKREGNFNVEASEPHRDRILQGSCRLCWEYFRRPCVWAKLTFGRNPAKAQNAADVFLPVGYEGAGIRDKYDGPAIPIEAPMTLDMYQQFEGPIDGLDSLMNFDDGED</sequence>
<accession>A0A9W8RSQ2</accession>
<dbReference type="AlphaFoldDB" id="A0A9W8RSQ2"/>
<dbReference type="Proteomes" id="UP001152049">
    <property type="component" value="Unassembled WGS sequence"/>
</dbReference>
<feature type="region of interest" description="Disordered" evidence="1">
    <location>
        <begin position="1"/>
        <end position="23"/>
    </location>
</feature>
<name>A0A9W8RSQ2_9HYPO</name>